<evidence type="ECO:0000313" key="4">
    <source>
        <dbReference type="EMBL" id="QBH73544.1"/>
    </source>
</evidence>
<dbReference type="Pfam" id="PF01248">
    <property type="entry name" value="Ribosomal_L7Ae"/>
    <property type="match status" value="1"/>
</dbReference>
<dbReference type="Gene3D" id="3.30.1330.30">
    <property type="match status" value="1"/>
</dbReference>
<dbReference type="EMBL" id="MH799385">
    <property type="protein sequence ID" value="QBH73544.1"/>
    <property type="molecule type" value="mRNA"/>
</dbReference>
<dbReference type="InterPro" id="IPR004038">
    <property type="entry name" value="Ribosomal_eL8/eL30/eS12/Gad45"/>
</dbReference>
<protein>
    <submittedName>
        <fullName evidence="4">Putative NHP2 protein</fullName>
    </submittedName>
</protein>
<sequence>MGKKSKNKEGGLELEVKKIKLEEPETPDITEQPELSYEDKLQYVNVIAKPMATKSQAKKIYKLIKKASKEKGYLRAGLRDVQKRIRLGETGIVVFAGDVSPIEIMCHMPAVCEAKYIPYCYTPCHKDLGAAMGVKRGSIMVLIKPHPSYKDAFDEMFQEMKAMPIPVDRQDGLQLPQDKL</sequence>
<dbReference type="AlphaFoldDB" id="A0A481SY44"/>
<reference evidence="4" key="1">
    <citation type="journal article" date="2019" name="Sci. Rep.">
        <title>No signal of deleterious mutation accumulation in conserved gene sequences of extant asexual hexapods.</title>
        <authorList>
            <person name="Brandt A."/>
            <person name="Bast J."/>
            <person name="Scheu S."/>
            <person name="Meusemann K."/>
            <person name="Donath A."/>
            <person name="Schuette K."/>
            <person name="Machida R."/>
            <person name="Kraaijeveld K."/>
        </authorList>
    </citation>
    <scope>NUCLEOTIDE SEQUENCE</scope>
    <source>
        <strain evidence="4">OG15828</strain>
    </source>
</reference>
<comment type="similarity">
    <text evidence="1">Belongs to the eukaryotic ribosomal protein eL8 family.</text>
</comment>
<dbReference type="SUPFAM" id="SSF55315">
    <property type="entry name" value="L30e-like"/>
    <property type="match status" value="1"/>
</dbReference>
<proteinExistence type="evidence at transcript level"/>
<dbReference type="GO" id="GO:0003723">
    <property type="term" value="F:RNA binding"/>
    <property type="evidence" value="ECO:0007669"/>
    <property type="project" value="InterPro"/>
</dbReference>
<dbReference type="InterPro" id="IPR029064">
    <property type="entry name" value="Ribosomal_eL30-like_sf"/>
</dbReference>
<feature type="domain" description="Ribosomal protein eL8/eL30/eS12/Gadd45" evidence="3">
    <location>
        <begin position="58"/>
        <end position="150"/>
    </location>
</feature>
<dbReference type="PRINTS" id="PR00881">
    <property type="entry name" value="L7ARS6FAMILY"/>
</dbReference>
<dbReference type="InterPro" id="IPR018492">
    <property type="entry name" value="Ribosomal_eL8/Nhp2"/>
</dbReference>
<evidence type="ECO:0000259" key="3">
    <source>
        <dbReference type="Pfam" id="PF01248"/>
    </source>
</evidence>
<evidence type="ECO:0000256" key="2">
    <source>
        <dbReference type="ARBA" id="ARBA00023274"/>
    </source>
</evidence>
<evidence type="ECO:0000256" key="1">
    <source>
        <dbReference type="ARBA" id="ARBA00007337"/>
    </source>
</evidence>
<accession>A0A481SY44</accession>
<dbReference type="InterPro" id="IPR050257">
    <property type="entry name" value="eL8/uL1-like"/>
</dbReference>
<dbReference type="GO" id="GO:1990904">
    <property type="term" value="C:ribonucleoprotein complex"/>
    <property type="evidence" value="ECO:0007669"/>
    <property type="project" value="UniProtKB-KW"/>
</dbReference>
<dbReference type="PANTHER" id="PTHR23105">
    <property type="entry name" value="RIBOSOMAL PROTEIN L7AE FAMILY MEMBER"/>
    <property type="match status" value="1"/>
</dbReference>
<keyword evidence="2" id="KW-0687">Ribonucleoprotein</keyword>
<name>A0A481SY44_LIPBO</name>
<organism evidence="4">
    <name type="scientific">Liposcelis bostrychophila</name>
    <name type="common">Booklouse</name>
    <dbReference type="NCBI Taxonomy" id="185214"/>
    <lineage>
        <taxon>Eukaryota</taxon>
        <taxon>Metazoa</taxon>
        <taxon>Ecdysozoa</taxon>
        <taxon>Arthropoda</taxon>
        <taxon>Hexapoda</taxon>
        <taxon>Insecta</taxon>
        <taxon>Pterygota</taxon>
        <taxon>Neoptera</taxon>
        <taxon>Paraneoptera</taxon>
        <taxon>Psocodea</taxon>
        <taxon>Troctomorpha</taxon>
        <taxon>Liposcelidetae</taxon>
        <taxon>Liposcelididae</taxon>
        <taxon>Liposcelis</taxon>
    </lineage>
</organism>